<comment type="subcellular location">
    <subcellularLocation>
        <location evidence="1">Cell envelope</location>
    </subcellularLocation>
</comment>
<keyword evidence="5" id="KW-1185">Reference proteome</keyword>
<dbReference type="GO" id="GO:0016829">
    <property type="term" value="F:lyase activity"/>
    <property type="evidence" value="ECO:0007669"/>
    <property type="project" value="InterPro"/>
</dbReference>
<dbReference type="RefSeq" id="WP_034961752.1">
    <property type="nucleotide sequence ID" value="NZ_JMIW01000007.1"/>
</dbReference>
<dbReference type="Pfam" id="PF07940">
    <property type="entry name" value="Hepar_II_III_C"/>
    <property type="match status" value="1"/>
</dbReference>
<proteinExistence type="predicted"/>
<dbReference type="GO" id="GO:0030313">
    <property type="term" value="C:cell envelope"/>
    <property type="evidence" value="ECO:0007669"/>
    <property type="project" value="UniProtKB-SubCell"/>
</dbReference>
<dbReference type="Gene3D" id="1.50.10.100">
    <property type="entry name" value="Chondroitin AC/alginate lyase"/>
    <property type="match status" value="1"/>
</dbReference>
<evidence type="ECO:0000256" key="2">
    <source>
        <dbReference type="SAM" id="MobiDB-lite"/>
    </source>
</evidence>
<comment type="caution">
    <text evidence="4">The sequence shown here is derived from an EMBL/GenBank/DDBJ whole genome shotgun (WGS) entry which is preliminary data.</text>
</comment>
<sequence length="649" mass="68425">MDTLFSDQKSASLAEFDVAEGRMADEGGALKLGQEAEPLREEAPSALANAPADDRPAFPAEPIDNSRALALSDVIAPRAKPGEALIRLAYRMGVPGHTLASPFRRPSAKRLLATVDSPICGNRASGIALRAGHFQVHGVKQPIGTLDFAAGTRLAPGLERTLHSFSWLADLAACGPSSDCTGVAERITKGWLDAHEARPKPSVKSAAWDVENAGLRLIAWLTHAPLVMSGDLRPRLLDAIEDTASWLDRKALRSGAGLGQVAGWAAVTAAGLLLPDGRPRRLYGEAGLIKALGELVAEDGGGLGRCPRAQMDAIQVLTDLAACYEAVDRDPPEALLVMRELLVPPLLALRHGDGALGNWQGQGAISADQVSALIAASGVRTRPLNEPKHWGYQRVRAAQTTVQFDAGPPPRARHTRCGCASTLAFEMSDGTSRLIVNCGGAALAGGLVPAHIGQGLRATAAHSTLVLDDANSTAVLLHGKLGRGAETVEVERRIIGRGSGSQRREGTRIEASHDGYAARFGLIHERILTVANDGNEIVGEDILVPASRKGKRGKVGFAIRFHLGKGVEAHLSEDGMGASLLTPDGKLWQLRLRGDAPGAIGGGEDIKLTRDDSIWVDGEGYPHATEQLVIQGLASRGGGQFSWLLKKMG</sequence>
<gene>
    <name evidence="4" type="ORF">EH31_15845</name>
</gene>
<evidence type="ECO:0000259" key="3">
    <source>
        <dbReference type="Pfam" id="PF07940"/>
    </source>
</evidence>
<feature type="region of interest" description="Disordered" evidence="2">
    <location>
        <begin position="27"/>
        <end position="57"/>
    </location>
</feature>
<reference evidence="4 5" key="1">
    <citation type="submission" date="2014-04" db="EMBL/GenBank/DDBJ databases">
        <title>A comprehensive comparison of genomes of Erythrobacter spp. strains.</title>
        <authorList>
            <person name="Zheng Q."/>
        </authorList>
    </citation>
    <scope>NUCLEOTIDE SEQUENCE [LARGE SCALE GENOMIC DNA]</scope>
    <source>
        <strain evidence="4 5">DSM 6997</strain>
    </source>
</reference>
<protein>
    <submittedName>
        <fullName evidence="4">Heparinase</fullName>
    </submittedName>
</protein>
<feature type="domain" description="Heparinase II/III-like C-terminal" evidence="3">
    <location>
        <begin position="380"/>
        <end position="643"/>
    </location>
</feature>
<organism evidence="4 5">
    <name type="scientific">Erythrobacter longus</name>
    <dbReference type="NCBI Taxonomy" id="1044"/>
    <lineage>
        <taxon>Bacteria</taxon>
        <taxon>Pseudomonadati</taxon>
        <taxon>Pseudomonadota</taxon>
        <taxon>Alphaproteobacteria</taxon>
        <taxon>Sphingomonadales</taxon>
        <taxon>Erythrobacteraceae</taxon>
        <taxon>Erythrobacter/Porphyrobacter group</taxon>
        <taxon>Erythrobacter</taxon>
    </lineage>
</organism>
<dbReference type="STRING" id="1044.EH31_15845"/>
<evidence type="ECO:0000313" key="4">
    <source>
        <dbReference type="EMBL" id="KEO88903.1"/>
    </source>
</evidence>
<dbReference type="InterPro" id="IPR012480">
    <property type="entry name" value="Hepar_II_III_C"/>
</dbReference>
<name>A0A074MAN7_ERYLO</name>
<dbReference type="Proteomes" id="UP000027647">
    <property type="component" value="Unassembled WGS sequence"/>
</dbReference>
<accession>A0A074MAN7</accession>
<dbReference type="EMBL" id="JMIW01000007">
    <property type="protein sequence ID" value="KEO88903.1"/>
    <property type="molecule type" value="Genomic_DNA"/>
</dbReference>
<evidence type="ECO:0000313" key="5">
    <source>
        <dbReference type="Proteomes" id="UP000027647"/>
    </source>
</evidence>
<dbReference type="AlphaFoldDB" id="A0A074MAN7"/>
<dbReference type="eggNOG" id="COG5360">
    <property type="taxonomic scope" value="Bacteria"/>
</dbReference>
<evidence type="ECO:0000256" key="1">
    <source>
        <dbReference type="ARBA" id="ARBA00004196"/>
    </source>
</evidence>
<dbReference type="InterPro" id="IPR008929">
    <property type="entry name" value="Chondroitin_lyas"/>
</dbReference>
<dbReference type="Gene3D" id="2.70.98.70">
    <property type="match status" value="1"/>
</dbReference>